<evidence type="ECO:0000313" key="2">
    <source>
        <dbReference type="EMBL" id="TFV46662.1"/>
    </source>
</evidence>
<evidence type="ECO:0000256" key="1">
    <source>
        <dbReference type="SAM" id="MobiDB-lite"/>
    </source>
</evidence>
<organism evidence="2 3">
    <name type="scientific">Bradyrhizobium niftali</name>
    <dbReference type="NCBI Taxonomy" id="2560055"/>
    <lineage>
        <taxon>Bacteria</taxon>
        <taxon>Pseudomonadati</taxon>
        <taxon>Pseudomonadota</taxon>
        <taxon>Alphaproteobacteria</taxon>
        <taxon>Hyphomicrobiales</taxon>
        <taxon>Nitrobacteraceae</taxon>
        <taxon>Bradyrhizobium</taxon>
    </lineage>
</organism>
<keyword evidence="3" id="KW-1185">Reference proteome</keyword>
<dbReference type="OrthoDB" id="8241432at2"/>
<evidence type="ECO:0000313" key="3">
    <source>
        <dbReference type="Proteomes" id="UP000297966"/>
    </source>
</evidence>
<feature type="region of interest" description="Disordered" evidence="1">
    <location>
        <begin position="1"/>
        <end position="24"/>
    </location>
</feature>
<dbReference type="Proteomes" id="UP000297966">
    <property type="component" value="Unassembled WGS sequence"/>
</dbReference>
<sequence>MTSDKSALAGLRDGGATKPKDSNQTVLPWIGWEFPARTPGNEGQAFSVARAGVGLPVETKKARSVVALSRVPR</sequence>
<comment type="caution">
    <text evidence="2">The sequence shown here is derived from an EMBL/GenBank/DDBJ whole genome shotgun (WGS) entry which is preliminary data.</text>
</comment>
<protein>
    <submittedName>
        <fullName evidence="2">Uncharacterized protein</fullName>
    </submittedName>
</protein>
<reference evidence="2 3" key="1">
    <citation type="submission" date="2019-03" db="EMBL/GenBank/DDBJ databases">
        <title>Bradyrhizobium diversity isolated from nodules of Chamaecrista fasciculata.</title>
        <authorList>
            <person name="Klepa M.S."/>
            <person name="Urquiaga M.O."/>
            <person name="Hungria M."/>
            <person name="Delamuta J.R."/>
        </authorList>
    </citation>
    <scope>NUCLEOTIDE SEQUENCE [LARGE SCALE GENOMIC DNA]</scope>
    <source>
        <strain evidence="2 3">CNPSo 3448</strain>
    </source>
</reference>
<accession>A0A4Y9LUX8</accession>
<proteinExistence type="predicted"/>
<gene>
    <name evidence="2" type="ORF">E4K65_19010</name>
</gene>
<dbReference type="EMBL" id="SPQT01000010">
    <property type="protein sequence ID" value="TFV46662.1"/>
    <property type="molecule type" value="Genomic_DNA"/>
</dbReference>
<name>A0A4Y9LUX8_9BRAD</name>
<dbReference type="AlphaFoldDB" id="A0A4Y9LUX8"/>